<sequence>MEEVQFQDGRFVRPCEFRKDVLIHRSKLGRRGEDGRGSAEERRGVEDEFKRRGGEVSRSSTKQREQGKGRTMNGRGRVEQEWAGTGSDRAAFTGKGRLADRHGERMKGQRVTRYCRFPGMADWGRGTEGPAATSVAKGVERAVIRSRRVEIEWRQCGRNLLLRCGGWLREDPRPLFHKHT</sequence>
<name>A0AAV2CUI8_9ROSI</name>
<dbReference type="EMBL" id="OZ034814">
    <property type="protein sequence ID" value="CAL1360000.1"/>
    <property type="molecule type" value="Genomic_DNA"/>
</dbReference>
<feature type="compositionally biased region" description="Basic and acidic residues" evidence="1">
    <location>
        <begin position="30"/>
        <end position="55"/>
    </location>
</feature>
<evidence type="ECO:0000313" key="3">
    <source>
        <dbReference type="Proteomes" id="UP001497516"/>
    </source>
</evidence>
<feature type="region of interest" description="Disordered" evidence="1">
    <location>
        <begin position="26"/>
        <end position="92"/>
    </location>
</feature>
<gene>
    <name evidence="2" type="ORF">LTRI10_LOCUS7461</name>
</gene>
<evidence type="ECO:0000313" key="2">
    <source>
        <dbReference type="EMBL" id="CAL1360000.1"/>
    </source>
</evidence>
<dbReference type="Proteomes" id="UP001497516">
    <property type="component" value="Chromosome 10"/>
</dbReference>
<organism evidence="2 3">
    <name type="scientific">Linum trigynum</name>
    <dbReference type="NCBI Taxonomy" id="586398"/>
    <lineage>
        <taxon>Eukaryota</taxon>
        <taxon>Viridiplantae</taxon>
        <taxon>Streptophyta</taxon>
        <taxon>Embryophyta</taxon>
        <taxon>Tracheophyta</taxon>
        <taxon>Spermatophyta</taxon>
        <taxon>Magnoliopsida</taxon>
        <taxon>eudicotyledons</taxon>
        <taxon>Gunneridae</taxon>
        <taxon>Pentapetalae</taxon>
        <taxon>rosids</taxon>
        <taxon>fabids</taxon>
        <taxon>Malpighiales</taxon>
        <taxon>Linaceae</taxon>
        <taxon>Linum</taxon>
    </lineage>
</organism>
<accession>A0AAV2CUI8</accession>
<protein>
    <submittedName>
        <fullName evidence="2">Uncharacterized protein</fullName>
    </submittedName>
</protein>
<evidence type="ECO:0000256" key="1">
    <source>
        <dbReference type="SAM" id="MobiDB-lite"/>
    </source>
</evidence>
<reference evidence="2 3" key="1">
    <citation type="submission" date="2024-04" db="EMBL/GenBank/DDBJ databases">
        <authorList>
            <person name="Fracassetti M."/>
        </authorList>
    </citation>
    <scope>NUCLEOTIDE SEQUENCE [LARGE SCALE GENOMIC DNA]</scope>
</reference>
<dbReference type="AlphaFoldDB" id="A0AAV2CUI8"/>
<proteinExistence type="predicted"/>
<keyword evidence="3" id="KW-1185">Reference proteome</keyword>